<comment type="caution">
    <text evidence="2">The sequence shown here is derived from an EMBL/GenBank/DDBJ whole genome shotgun (WGS) entry which is preliminary data.</text>
</comment>
<evidence type="ECO:0000256" key="1">
    <source>
        <dbReference type="SAM" id="MobiDB-lite"/>
    </source>
</evidence>
<dbReference type="OrthoDB" id="156650at2759"/>
<reference evidence="2" key="1">
    <citation type="submission" date="2023-04" db="EMBL/GenBank/DDBJ databases">
        <title>Phytophthora fragariaefolia NBRC 109709.</title>
        <authorList>
            <person name="Ichikawa N."/>
            <person name="Sato H."/>
            <person name="Tonouchi N."/>
        </authorList>
    </citation>
    <scope>NUCLEOTIDE SEQUENCE</scope>
    <source>
        <strain evidence="2">NBRC 109709</strain>
    </source>
</reference>
<accession>A0A9W7CTQ6</accession>
<sequence length="275" mass="30365">MLAARRLTATAARVQARAFSGNWEYPKVEGSVADITKALTSIGARLSIPTAPLYLTPLKVDHVVREMKGADELQQVRETLLLCDAKMAYPSTFAAGSFLSACIKQGAADSALEFLRQAENVRHYVKTRSFVRLAEHYAAQQDQDAVDEVVQLMQRKRVPASYKMFTFRVLNAKQQGKWDEAVAIAKQAADEMQINSHLIIELLQDPNGGILNEHIPLAKYLADKGDVYVNARLADILAGGDGKPPEPKVEEPEQAEEAKETKEGEAAEEQETEDK</sequence>
<keyword evidence="3" id="KW-1185">Reference proteome</keyword>
<dbReference type="EMBL" id="BSXT01001401">
    <property type="protein sequence ID" value="GMF42118.1"/>
    <property type="molecule type" value="Genomic_DNA"/>
</dbReference>
<organism evidence="2 3">
    <name type="scientific">Phytophthora fragariaefolia</name>
    <dbReference type="NCBI Taxonomy" id="1490495"/>
    <lineage>
        <taxon>Eukaryota</taxon>
        <taxon>Sar</taxon>
        <taxon>Stramenopiles</taxon>
        <taxon>Oomycota</taxon>
        <taxon>Peronosporomycetes</taxon>
        <taxon>Peronosporales</taxon>
        <taxon>Peronosporaceae</taxon>
        <taxon>Phytophthora</taxon>
    </lineage>
</organism>
<dbReference type="Gene3D" id="1.25.40.10">
    <property type="entry name" value="Tetratricopeptide repeat domain"/>
    <property type="match status" value="1"/>
</dbReference>
<name>A0A9W7CTQ6_9STRA</name>
<feature type="compositionally biased region" description="Basic and acidic residues" evidence="1">
    <location>
        <begin position="243"/>
        <end position="265"/>
    </location>
</feature>
<evidence type="ECO:0000313" key="2">
    <source>
        <dbReference type="EMBL" id="GMF42118.1"/>
    </source>
</evidence>
<dbReference type="InterPro" id="IPR011990">
    <property type="entry name" value="TPR-like_helical_dom_sf"/>
</dbReference>
<proteinExistence type="predicted"/>
<evidence type="ECO:0000313" key="3">
    <source>
        <dbReference type="Proteomes" id="UP001165121"/>
    </source>
</evidence>
<protein>
    <submittedName>
        <fullName evidence="2">Unnamed protein product</fullName>
    </submittedName>
</protein>
<feature type="region of interest" description="Disordered" evidence="1">
    <location>
        <begin position="237"/>
        <end position="275"/>
    </location>
</feature>
<dbReference type="AlphaFoldDB" id="A0A9W7CTQ6"/>
<dbReference type="Proteomes" id="UP001165121">
    <property type="component" value="Unassembled WGS sequence"/>
</dbReference>
<feature type="compositionally biased region" description="Acidic residues" evidence="1">
    <location>
        <begin position="266"/>
        <end position="275"/>
    </location>
</feature>
<gene>
    <name evidence="2" type="ORF">Pfra01_001364700</name>
</gene>